<dbReference type="Gene3D" id="3.40.50.80">
    <property type="entry name" value="Nucleotide-binding domain of ferredoxin-NADP reductase (FNR) module"/>
    <property type="match status" value="1"/>
</dbReference>
<evidence type="ECO:0000313" key="6">
    <source>
        <dbReference type="EMBL" id="CAB3696980.1"/>
    </source>
</evidence>
<dbReference type="InterPro" id="IPR017927">
    <property type="entry name" value="FAD-bd_FR_type"/>
</dbReference>
<feature type="domain" description="FAD-binding FR-type" evidence="5">
    <location>
        <begin position="111"/>
        <end position="215"/>
    </location>
</feature>
<dbReference type="SUPFAM" id="SSF63380">
    <property type="entry name" value="Riboflavin synthase domain-like"/>
    <property type="match status" value="1"/>
</dbReference>
<dbReference type="Pfam" id="PF00970">
    <property type="entry name" value="FAD_binding_6"/>
    <property type="match status" value="1"/>
</dbReference>
<comment type="cofactor">
    <cofactor evidence="1">
        <name>FAD</name>
        <dbReference type="ChEBI" id="CHEBI:57692"/>
    </cofactor>
</comment>
<dbReference type="EC" id="1.17.1.-" evidence="6"/>
<dbReference type="AlphaFoldDB" id="A0A6S6ZVR9"/>
<dbReference type="PROSITE" id="PS00197">
    <property type="entry name" value="2FE2S_FER_1"/>
    <property type="match status" value="1"/>
</dbReference>
<organism evidence="6 7">
    <name type="scientific">Achromobacter kerstersii</name>
    <dbReference type="NCBI Taxonomy" id="1353890"/>
    <lineage>
        <taxon>Bacteria</taxon>
        <taxon>Pseudomonadati</taxon>
        <taxon>Pseudomonadota</taxon>
        <taxon>Betaproteobacteria</taxon>
        <taxon>Burkholderiales</taxon>
        <taxon>Alcaligenaceae</taxon>
        <taxon>Achromobacter</taxon>
    </lineage>
</organism>
<keyword evidence="2" id="KW-0411">Iron-sulfur</keyword>
<dbReference type="InterPro" id="IPR001041">
    <property type="entry name" value="2Fe-2S_ferredoxin-type"/>
</dbReference>
<evidence type="ECO:0000313" key="7">
    <source>
        <dbReference type="Proteomes" id="UP000494269"/>
    </source>
</evidence>
<keyword evidence="2" id="KW-0479">Metal-binding</keyword>
<dbReference type="SUPFAM" id="SSF52343">
    <property type="entry name" value="Ferredoxin reductase-like, C-terminal NADP-linked domain"/>
    <property type="match status" value="1"/>
</dbReference>
<dbReference type="InterPro" id="IPR036010">
    <property type="entry name" value="2Fe-2S_ferredoxin-like_sf"/>
</dbReference>
<keyword evidence="6" id="KW-0560">Oxidoreductase</keyword>
<dbReference type="Pfam" id="PF00111">
    <property type="entry name" value="Fer2"/>
    <property type="match status" value="1"/>
</dbReference>
<dbReference type="PANTHER" id="PTHR47354">
    <property type="entry name" value="NADH OXIDOREDUCTASE HCR"/>
    <property type="match status" value="1"/>
</dbReference>
<dbReference type="Gene3D" id="2.40.30.10">
    <property type="entry name" value="Translation factors"/>
    <property type="match status" value="1"/>
</dbReference>
<dbReference type="InterPro" id="IPR001709">
    <property type="entry name" value="Flavoprot_Pyr_Nucl_cyt_Rdtase"/>
</dbReference>
<evidence type="ECO:0000256" key="3">
    <source>
        <dbReference type="ARBA" id="ARBA00034078"/>
    </source>
</evidence>
<dbReference type="GO" id="GO:0051537">
    <property type="term" value="F:2 iron, 2 sulfur cluster binding"/>
    <property type="evidence" value="ECO:0007669"/>
    <property type="project" value="UniProtKB-KW"/>
</dbReference>
<proteinExistence type="predicted"/>
<keyword evidence="2" id="KW-0001">2Fe-2S</keyword>
<dbReference type="EMBL" id="CADIJQ010000003">
    <property type="protein sequence ID" value="CAB3696980.1"/>
    <property type="molecule type" value="Genomic_DNA"/>
</dbReference>
<dbReference type="PROSITE" id="PS51384">
    <property type="entry name" value="FAD_FR"/>
    <property type="match status" value="1"/>
</dbReference>
<name>A0A6S6ZVR9_9BURK</name>
<evidence type="ECO:0000259" key="4">
    <source>
        <dbReference type="PROSITE" id="PS51085"/>
    </source>
</evidence>
<comment type="cofactor">
    <cofactor evidence="3">
        <name>[2Fe-2S] cluster</name>
        <dbReference type="ChEBI" id="CHEBI:190135"/>
    </cofactor>
</comment>
<dbReference type="GO" id="GO:0016491">
    <property type="term" value="F:oxidoreductase activity"/>
    <property type="evidence" value="ECO:0007669"/>
    <property type="project" value="UniProtKB-KW"/>
</dbReference>
<dbReference type="Pfam" id="PF00175">
    <property type="entry name" value="NAD_binding_1"/>
    <property type="match status" value="1"/>
</dbReference>
<dbReference type="InterPro" id="IPR012675">
    <property type="entry name" value="Beta-grasp_dom_sf"/>
</dbReference>
<dbReference type="PRINTS" id="PR00410">
    <property type="entry name" value="PHEHYDRXLASE"/>
</dbReference>
<evidence type="ECO:0000256" key="2">
    <source>
        <dbReference type="ARBA" id="ARBA00022714"/>
    </source>
</evidence>
<dbReference type="Proteomes" id="UP000494269">
    <property type="component" value="Unassembled WGS sequence"/>
</dbReference>
<reference evidence="6 7" key="1">
    <citation type="submission" date="2020-04" db="EMBL/GenBank/DDBJ databases">
        <authorList>
            <person name="De Canck E."/>
        </authorList>
    </citation>
    <scope>NUCLEOTIDE SEQUENCE [LARGE SCALE GENOMIC DNA]</scope>
    <source>
        <strain evidence="6 7">LMG 3441</strain>
    </source>
</reference>
<dbReference type="InterPro" id="IPR008333">
    <property type="entry name" value="Cbr1-like_FAD-bd_dom"/>
</dbReference>
<dbReference type="CDD" id="cd00207">
    <property type="entry name" value="fer2"/>
    <property type="match status" value="1"/>
</dbReference>
<keyword evidence="7" id="KW-1185">Reference proteome</keyword>
<dbReference type="InterPro" id="IPR017938">
    <property type="entry name" value="Riboflavin_synthase-like_b-brl"/>
</dbReference>
<evidence type="ECO:0000259" key="5">
    <source>
        <dbReference type="PROSITE" id="PS51384"/>
    </source>
</evidence>
<feature type="domain" description="2Fe-2S ferredoxin-type" evidence="4">
    <location>
        <begin position="14"/>
        <end position="104"/>
    </location>
</feature>
<dbReference type="SUPFAM" id="SSF54292">
    <property type="entry name" value="2Fe-2S ferredoxin-like"/>
    <property type="match status" value="1"/>
</dbReference>
<dbReference type="InterPro" id="IPR039261">
    <property type="entry name" value="FNR_nucleotide-bd"/>
</dbReference>
<dbReference type="InterPro" id="IPR050415">
    <property type="entry name" value="MRET"/>
</dbReference>
<dbReference type="InterPro" id="IPR006058">
    <property type="entry name" value="2Fe2S_fd_BS"/>
</dbReference>
<evidence type="ECO:0000256" key="1">
    <source>
        <dbReference type="ARBA" id="ARBA00001974"/>
    </source>
</evidence>
<keyword evidence="2" id="KW-0408">Iron</keyword>
<dbReference type="CDD" id="cd06189">
    <property type="entry name" value="flavin_oxioreductase"/>
    <property type="match status" value="1"/>
</dbReference>
<dbReference type="InterPro" id="IPR001433">
    <property type="entry name" value="OxRdtase_FAD/NAD-bd"/>
</dbReference>
<dbReference type="PANTHER" id="PTHR47354:SF5">
    <property type="entry name" value="PROTEIN RFBI"/>
    <property type="match status" value="1"/>
</dbReference>
<accession>A0A6S6ZVR9</accession>
<dbReference type="Gene3D" id="3.10.20.30">
    <property type="match status" value="1"/>
</dbReference>
<gene>
    <name evidence="6" type="primary">ascD</name>
    <name evidence="6" type="ORF">LMG3441_02334</name>
</gene>
<sequence>MALSSTLNRFIMSFQVIIQPSKHQFPVEPGQTVLDGALAAGIVLPYSCRNGACSTCKGKVVSGEFDAGQYPAQILSPEELADGYTLFCQARPESDMVVESTEVRLASDIQIRKLPSRVQTLERVAPDVTVIKLQLPASEQFRYYAGQYIEVILKDGRRRSYSMAGAPHTGSPLELHIRHMPGGLFTDHVFGAGDTQMKEREILRLEGPFGSFFLREDSDKPIVLLASGTGFAPVKAIVEHMIHKGITRPVTLYWGGRRPQDLYMDALAQSWSGLLPSFNYVPVVSNALQEDNWTGRTGFVHEAVMQDIGDLSGHQVYACGTPLMVDAARREFSTQNGLPPEEFYADAFTSEADLAKAAS</sequence>
<dbReference type="PRINTS" id="PR00371">
    <property type="entry name" value="FPNCR"/>
</dbReference>
<protein>
    <submittedName>
        <fullName evidence="6">CDP-6-deoxy-L-threo-D-glycero-4-hexulose-3-dehydrase reductase</fullName>
        <ecNumber evidence="6">1.17.1.-</ecNumber>
    </submittedName>
</protein>
<dbReference type="PROSITE" id="PS51085">
    <property type="entry name" value="2FE2S_FER_2"/>
    <property type="match status" value="1"/>
</dbReference>